<gene>
    <name evidence="2" type="ORF">Acr_09g0004880</name>
</gene>
<keyword evidence="3" id="KW-1185">Reference proteome</keyword>
<reference evidence="2 3" key="1">
    <citation type="submission" date="2019-07" db="EMBL/GenBank/DDBJ databases">
        <title>De Novo Assembly of kiwifruit Actinidia rufa.</title>
        <authorList>
            <person name="Sugita-Konishi S."/>
            <person name="Sato K."/>
            <person name="Mori E."/>
            <person name="Abe Y."/>
            <person name="Kisaki G."/>
            <person name="Hamano K."/>
            <person name="Suezawa K."/>
            <person name="Otani M."/>
            <person name="Fukuda T."/>
            <person name="Manabe T."/>
            <person name="Gomi K."/>
            <person name="Tabuchi M."/>
            <person name="Akimitsu K."/>
            <person name="Kataoka I."/>
        </authorList>
    </citation>
    <scope>NUCLEOTIDE SEQUENCE [LARGE SCALE GENOMIC DNA]</scope>
    <source>
        <strain evidence="3">cv. Fuchu</strain>
    </source>
</reference>
<proteinExistence type="predicted"/>
<evidence type="ECO:0000313" key="2">
    <source>
        <dbReference type="EMBL" id="GFY94042.1"/>
    </source>
</evidence>
<name>A0A7J0F5Q5_9ERIC</name>
<comment type="caution">
    <text evidence="2">The sequence shown here is derived from an EMBL/GenBank/DDBJ whole genome shotgun (WGS) entry which is preliminary data.</text>
</comment>
<protein>
    <submittedName>
        <fullName evidence="2">Uncharacterized protein</fullName>
    </submittedName>
</protein>
<sequence length="114" mass="12556">MIAHEQFSGTIYSRERANDKGKGVVNDKGKGVALDKGKGFAVADRRGRATQVQPLVEELSFPHYVFGVLKPPQTQLQEHIPLKGHQVPLQVGSQKLESQTPMLEEQLVKGVTIL</sequence>
<accession>A0A7J0F5Q5</accession>
<evidence type="ECO:0000313" key="3">
    <source>
        <dbReference type="Proteomes" id="UP000585474"/>
    </source>
</evidence>
<organism evidence="2 3">
    <name type="scientific">Actinidia rufa</name>
    <dbReference type="NCBI Taxonomy" id="165716"/>
    <lineage>
        <taxon>Eukaryota</taxon>
        <taxon>Viridiplantae</taxon>
        <taxon>Streptophyta</taxon>
        <taxon>Embryophyta</taxon>
        <taxon>Tracheophyta</taxon>
        <taxon>Spermatophyta</taxon>
        <taxon>Magnoliopsida</taxon>
        <taxon>eudicotyledons</taxon>
        <taxon>Gunneridae</taxon>
        <taxon>Pentapetalae</taxon>
        <taxon>asterids</taxon>
        <taxon>Ericales</taxon>
        <taxon>Actinidiaceae</taxon>
        <taxon>Actinidia</taxon>
    </lineage>
</organism>
<feature type="compositionally biased region" description="Basic and acidic residues" evidence="1">
    <location>
        <begin position="13"/>
        <end position="28"/>
    </location>
</feature>
<dbReference type="AlphaFoldDB" id="A0A7J0F5Q5"/>
<feature type="region of interest" description="Disordered" evidence="1">
    <location>
        <begin position="1"/>
        <end position="28"/>
    </location>
</feature>
<dbReference type="EMBL" id="BJWL01000009">
    <property type="protein sequence ID" value="GFY94042.1"/>
    <property type="molecule type" value="Genomic_DNA"/>
</dbReference>
<dbReference type="Proteomes" id="UP000585474">
    <property type="component" value="Unassembled WGS sequence"/>
</dbReference>
<evidence type="ECO:0000256" key="1">
    <source>
        <dbReference type="SAM" id="MobiDB-lite"/>
    </source>
</evidence>